<accession>A0AAU9Y5Q6</accession>
<feature type="transmembrane region" description="Helical" evidence="7">
    <location>
        <begin position="551"/>
        <end position="575"/>
    </location>
</feature>
<dbReference type="PANTHER" id="PTHR10766:SF176">
    <property type="entry name" value="TRANSMEMBRANE 9 SUPERFAMILY MEMBER"/>
    <property type="match status" value="1"/>
</dbReference>
<dbReference type="Proteomes" id="UP001159428">
    <property type="component" value="Unassembled WGS sequence"/>
</dbReference>
<dbReference type="InterPro" id="IPR004240">
    <property type="entry name" value="EMP70"/>
</dbReference>
<evidence type="ECO:0000256" key="6">
    <source>
        <dbReference type="ARBA" id="ARBA00023136"/>
    </source>
</evidence>
<feature type="transmembrane region" description="Helical" evidence="7">
    <location>
        <begin position="363"/>
        <end position="387"/>
    </location>
</feature>
<evidence type="ECO:0000256" key="2">
    <source>
        <dbReference type="ARBA" id="ARBA00005227"/>
    </source>
</evidence>
<keyword evidence="5 7" id="KW-1133">Transmembrane helix</keyword>
<keyword evidence="6 7" id="KW-0472">Membrane</keyword>
<reference evidence="8 9" key="1">
    <citation type="submission" date="2022-05" db="EMBL/GenBank/DDBJ databases">
        <authorList>
            <consortium name="Genoscope - CEA"/>
            <person name="William W."/>
        </authorList>
    </citation>
    <scope>NUCLEOTIDE SEQUENCE [LARGE SCALE GENOMIC DNA]</scope>
</reference>
<keyword evidence="4 7" id="KW-0732">Signal</keyword>
<sequence>MEHYSSLGLIWLVLCTWISCAAAFYLPGLAPISYCVTEKSTNPACLSKIDLFVNSLNSVESVIPYEYARFDFCVPPTDKTSPTENLGQVVVGERIRPSLYNITFKKDVTCKQLCAKEYKSGNAEDGKKLEFLRSGIALNYQNHWIIDNMPVTWCYEFTGEYRKYCSTGFPIGCHVTEDGQARDACVTSTKFNERGMHYIFNHVDIKIKYYDGSGEDWEGARLTSAEVKPKSIKHEKGKDLKCDDDLPAMGFPAEMKSDVYIAYTYSVQFLPETYPNQKWASRWDYILDSMPHTKIQWFSIMNSSVIVLFLSGMVALIMRRTLRKDIAPYNQMESVVCCQKTFRWKLVHGDVFRPPKNGMLLSVMLGCGTQTFITVFFTLVFACFGFLSPANRGALVTCSLVLFVCLGSPAGYVSARIYKMVGGDLWKTNTLLSAFLFPGLIFGIFFLLNCVLWSEGSSAAVPFTTLFTLLAMLFGISAPLTFLGAYLGFKKKPIMQPVRTNQTPRQIPYQRIYTRAAPGIIMGGVLPFGCIYIQLFFILNSIWSQLQDYHWWWRSFLTGGCTAVYFFLYSIHFFVTKLNITGTASTFLYFGYTLIMVLIFFLFTGTVGFFACFFFVRKIYSIVEVDDKGLNGELDGELDGEPDTQIKP</sequence>
<evidence type="ECO:0000256" key="4">
    <source>
        <dbReference type="ARBA" id="ARBA00022729"/>
    </source>
</evidence>
<feature type="transmembrane region" description="Helical" evidence="7">
    <location>
        <begin position="393"/>
        <end position="413"/>
    </location>
</feature>
<protein>
    <recommendedName>
        <fullName evidence="7">Transmembrane 9 superfamily member</fullName>
    </recommendedName>
</protein>
<feature type="transmembrane region" description="Helical" evidence="7">
    <location>
        <begin position="434"/>
        <end position="454"/>
    </location>
</feature>
<feature type="transmembrane region" description="Helical" evidence="7">
    <location>
        <begin position="297"/>
        <end position="318"/>
    </location>
</feature>
<evidence type="ECO:0000313" key="9">
    <source>
        <dbReference type="Proteomes" id="UP001159428"/>
    </source>
</evidence>
<comment type="similarity">
    <text evidence="2 7">Belongs to the nonaspanin (TM9SF) (TC 9.A.2) family.</text>
</comment>
<dbReference type="Pfam" id="PF02990">
    <property type="entry name" value="EMP70"/>
    <property type="match status" value="2"/>
</dbReference>
<comment type="caution">
    <text evidence="8">The sequence shown here is derived from an EMBL/GenBank/DDBJ whole genome shotgun (WGS) entry which is preliminary data.</text>
</comment>
<feature type="transmembrane region" description="Helical" evidence="7">
    <location>
        <begin position="466"/>
        <end position="489"/>
    </location>
</feature>
<gene>
    <name evidence="8" type="ORF">PMEA_00009920</name>
</gene>
<feature type="chain" id="PRO_5043108919" description="Transmembrane 9 superfamily member" evidence="7">
    <location>
        <begin position="24"/>
        <end position="648"/>
    </location>
</feature>
<proteinExistence type="inferred from homology"/>
<evidence type="ECO:0000256" key="7">
    <source>
        <dbReference type="RuleBase" id="RU363079"/>
    </source>
</evidence>
<evidence type="ECO:0000256" key="3">
    <source>
        <dbReference type="ARBA" id="ARBA00022692"/>
    </source>
</evidence>
<dbReference type="EMBL" id="CALNXJ010000190">
    <property type="protein sequence ID" value="CAH3168813.1"/>
    <property type="molecule type" value="Genomic_DNA"/>
</dbReference>
<dbReference type="PANTHER" id="PTHR10766">
    <property type="entry name" value="TRANSMEMBRANE 9 SUPERFAMILY PROTEIN"/>
    <property type="match status" value="1"/>
</dbReference>
<organism evidence="8 9">
    <name type="scientific">Pocillopora meandrina</name>
    <dbReference type="NCBI Taxonomy" id="46732"/>
    <lineage>
        <taxon>Eukaryota</taxon>
        <taxon>Metazoa</taxon>
        <taxon>Cnidaria</taxon>
        <taxon>Anthozoa</taxon>
        <taxon>Hexacorallia</taxon>
        <taxon>Scleractinia</taxon>
        <taxon>Astrocoeniina</taxon>
        <taxon>Pocilloporidae</taxon>
        <taxon>Pocillopora</taxon>
    </lineage>
</organism>
<evidence type="ECO:0000256" key="5">
    <source>
        <dbReference type="ARBA" id="ARBA00022989"/>
    </source>
</evidence>
<dbReference type="GO" id="GO:0072657">
    <property type="term" value="P:protein localization to membrane"/>
    <property type="evidence" value="ECO:0007669"/>
    <property type="project" value="TreeGrafter"/>
</dbReference>
<feature type="transmembrane region" description="Helical" evidence="7">
    <location>
        <begin position="587"/>
        <end position="616"/>
    </location>
</feature>
<feature type="transmembrane region" description="Helical" evidence="7">
    <location>
        <begin position="519"/>
        <end position="539"/>
    </location>
</feature>
<evidence type="ECO:0000313" key="8">
    <source>
        <dbReference type="EMBL" id="CAH3168813.1"/>
    </source>
</evidence>
<evidence type="ECO:0000256" key="1">
    <source>
        <dbReference type="ARBA" id="ARBA00004141"/>
    </source>
</evidence>
<feature type="signal peptide" evidence="7">
    <location>
        <begin position="1"/>
        <end position="23"/>
    </location>
</feature>
<dbReference type="GO" id="GO:0016020">
    <property type="term" value="C:membrane"/>
    <property type="evidence" value="ECO:0007669"/>
    <property type="project" value="UniProtKB-SubCell"/>
</dbReference>
<comment type="subcellular location">
    <subcellularLocation>
        <location evidence="1">Membrane</location>
        <topology evidence="1">Multi-pass membrane protein</topology>
    </subcellularLocation>
</comment>
<name>A0AAU9Y5Q6_9CNID</name>
<dbReference type="AlphaFoldDB" id="A0AAU9Y5Q6"/>
<keyword evidence="3 7" id="KW-0812">Transmembrane</keyword>
<keyword evidence="9" id="KW-1185">Reference proteome</keyword>